<dbReference type="AlphaFoldDB" id="A0AAD8IFJ4"/>
<dbReference type="InterPro" id="IPR004330">
    <property type="entry name" value="FAR1_DNA_bnd_dom"/>
</dbReference>
<sequence>MEFDLEEKWVEEADNQENGDLEEPASEEESVEKLCPPEVHMLFNSDVEVHDYYRRYGLQNGFGIMIKNTRKIEGVNTYLIVACHRYGYSVRKVVDSLNPKPIVKSNCKARLCAKRLVDDKWRVTQFDNDHNHSLSSSKVYRIRCNRKLTKHAKRSLNLCDEAGIPMNKSYNALVVEHGGHENMTFNKKDCENYMRTIRSIDLDDENRIKNLFWADARCREAYREFGDVVTFDTIYLTNKYDMPFAPFVGVNHHGQSILLGMSTTQRSESMNAFFDDYVNAKTSLREFLGQYDNALKDKVEKEVAADTRSLSTTIPCVTRHVLENQFQEVYTNDKFKEFQKEMINVMYCECALLQSDEAIFDYQVEEIQYVGDS</sequence>
<name>A0AAD8IFJ4_9APIA</name>
<organism evidence="5 6">
    <name type="scientific">Heracleum sosnowskyi</name>
    <dbReference type="NCBI Taxonomy" id="360622"/>
    <lineage>
        <taxon>Eukaryota</taxon>
        <taxon>Viridiplantae</taxon>
        <taxon>Streptophyta</taxon>
        <taxon>Embryophyta</taxon>
        <taxon>Tracheophyta</taxon>
        <taxon>Spermatophyta</taxon>
        <taxon>Magnoliopsida</taxon>
        <taxon>eudicotyledons</taxon>
        <taxon>Gunneridae</taxon>
        <taxon>Pentapetalae</taxon>
        <taxon>asterids</taxon>
        <taxon>campanulids</taxon>
        <taxon>Apiales</taxon>
        <taxon>Apiaceae</taxon>
        <taxon>Apioideae</taxon>
        <taxon>apioid superclade</taxon>
        <taxon>Tordylieae</taxon>
        <taxon>Tordyliinae</taxon>
        <taxon>Heracleum</taxon>
    </lineage>
</organism>
<evidence type="ECO:0000259" key="4">
    <source>
        <dbReference type="Pfam" id="PF10551"/>
    </source>
</evidence>
<dbReference type="InterPro" id="IPR018289">
    <property type="entry name" value="MULE_transposase_dom"/>
</dbReference>
<evidence type="ECO:0000259" key="3">
    <source>
        <dbReference type="Pfam" id="PF03101"/>
    </source>
</evidence>
<dbReference type="GO" id="GO:0005634">
    <property type="term" value="C:nucleus"/>
    <property type="evidence" value="ECO:0007669"/>
    <property type="project" value="UniProtKB-SubCell"/>
</dbReference>
<dbReference type="GO" id="GO:0008270">
    <property type="term" value="F:zinc ion binding"/>
    <property type="evidence" value="ECO:0007669"/>
    <property type="project" value="UniProtKB-UniRule"/>
</dbReference>
<dbReference type="PANTHER" id="PTHR31669:SF283">
    <property type="entry name" value="PROTEIN FAR1-RELATED SEQUENCE"/>
    <property type="match status" value="1"/>
</dbReference>
<comment type="subcellular location">
    <subcellularLocation>
        <location evidence="1">Nucleus</location>
    </subcellularLocation>
</comment>
<feature type="compositionally biased region" description="Acidic residues" evidence="2">
    <location>
        <begin position="12"/>
        <end position="30"/>
    </location>
</feature>
<protein>
    <recommendedName>
        <fullName evidence="1">Protein FAR1-RELATED SEQUENCE</fullName>
    </recommendedName>
</protein>
<reference evidence="5" key="1">
    <citation type="submission" date="2023-02" db="EMBL/GenBank/DDBJ databases">
        <title>Genome of toxic invasive species Heracleum sosnowskyi carries increased number of genes despite the absence of recent whole-genome duplications.</title>
        <authorList>
            <person name="Schelkunov M."/>
            <person name="Shtratnikova V."/>
            <person name="Makarenko M."/>
            <person name="Klepikova A."/>
            <person name="Omelchenko D."/>
            <person name="Novikova G."/>
            <person name="Obukhova E."/>
            <person name="Bogdanov V."/>
            <person name="Penin A."/>
            <person name="Logacheva M."/>
        </authorList>
    </citation>
    <scope>NUCLEOTIDE SEQUENCE</scope>
    <source>
        <strain evidence="5">Hsosn_3</strain>
        <tissue evidence="5">Leaf</tissue>
    </source>
</reference>
<dbReference type="Proteomes" id="UP001237642">
    <property type="component" value="Unassembled WGS sequence"/>
</dbReference>
<keyword evidence="1" id="KW-0863">Zinc-finger</keyword>
<comment type="similarity">
    <text evidence="1">Belongs to the FHY3/FAR1 family.</text>
</comment>
<dbReference type="Pfam" id="PF10551">
    <property type="entry name" value="MULE"/>
    <property type="match status" value="1"/>
</dbReference>
<evidence type="ECO:0000256" key="1">
    <source>
        <dbReference type="RuleBase" id="RU367018"/>
    </source>
</evidence>
<keyword evidence="1" id="KW-0539">Nucleus</keyword>
<gene>
    <name evidence="5" type="ORF">POM88_021938</name>
</gene>
<dbReference type="PANTHER" id="PTHR31669">
    <property type="entry name" value="PROTEIN FAR1-RELATED SEQUENCE 10-RELATED"/>
    <property type="match status" value="1"/>
</dbReference>
<feature type="domain" description="MULE transposase" evidence="4">
    <location>
        <begin position="228"/>
        <end position="276"/>
    </location>
</feature>
<accession>A0AAD8IFJ4</accession>
<feature type="domain" description="FAR1" evidence="3">
    <location>
        <begin position="51"/>
        <end position="135"/>
    </location>
</feature>
<keyword evidence="1" id="KW-0479">Metal-binding</keyword>
<keyword evidence="1" id="KW-0862">Zinc</keyword>
<proteinExistence type="inferred from homology"/>
<feature type="compositionally biased region" description="Basic and acidic residues" evidence="2">
    <location>
        <begin position="1"/>
        <end position="11"/>
    </location>
</feature>
<reference evidence="5" key="2">
    <citation type="submission" date="2023-05" db="EMBL/GenBank/DDBJ databases">
        <authorList>
            <person name="Schelkunov M.I."/>
        </authorList>
    </citation>
    <scope>NUCLEOTIDE SEQUENCE</scope>
    <source>
        <strain evidence="5">Hsosn_3</strain>
        <tissue evidence="5">Leaf</tissue>
    </source>
</reference>
<dbReference type="Pfam" id="PF03101">
    <property type="entry name" value="FAR1"/>
    <property type="match status" value="1"/>
</dbReference>
<evidence type="ECO:0000313" key="6">
    <source>
        <dbReference type="Proteomes" id="UP001237642"/>
    </source>
</evidence>
<keyword evidence="6" id="KW-1185">Reference proteome</keyword>
<evidence type="ECO:0000256" key="2">
    <source>
        <dbReference type="SAM" id="MobiDB-lite"/>
    </source>
</evidence>
<dbReference type="InterPro" id="IPR031052">
    <property type="entry name" value="FHY3/FAR1"/>
</dbReference>
<comment type="function">
    <text evidence="1">Putative transcription activator involved in regulating light control of development.</text>
</comment>
<evidence type="ECO:0000313" key="5">
    <source>
        <dbReference type="EMBL" id="KAK1384203.1"/>
    </source>
</evidence>
<comment type="caution">
    <text evidence="5">The sequence shown here is derived from an EMBL/GenBank/DDBJ whole genome shotgun (WGS) entry which is preliminary data.</text>
</comment>
<feature type="region of interest" description="Disordered" evidence="2">
    <location>
        <begin position="1"/>
        <end position="30"/>
    </location>
</feature>
<dbReference type="EMBL" id="JAUIZM010000005">
    <property type="protein sequence ID" value="KAK1384203.1"/>
    <property type="molecule type" value="Genomic_DNA"/>
</dbReference>
<dbReference type="GO" id="GO:0006355">
    <property type="term" value="P:regulation of DNA-templated transcription"/>
    <property type="evidence" value="ECO:0007669"/>
    <property type="project" value="UniProtKB-UniRule"/>
</dbReference>